<dbReference type="GO" id="GO:0006081">
    <property type="term" value="P:aldehyde metabolic process"/>
    <property type="evidence" value="ECO:0007669"/>
    <property type="project" value="InterPro"/>
</dbReference>
<dbReference type="InterPro" id="IPR029510">
    <property type="entry name" value="Ald_DH_CS_GLU"/>
</dbReference>
<protein>
    <recommendedName>
        <fullName evidence="4">Aldehyde dehydrogenase</fullName>
    </recommendedName>
</protein>
<dbReference type="GO" id="GO:0005737">
    <property type="term" value="C:cytoplasm"/>
    <property type="evidence" value="ECO:0007669"/>
    <property type="project" value="TreeGrafter"/>
</dbReference>
<evidence type="ECO:0000256" key="7">
    <source>
        <dbReference type="RuleBase" id="RU003345"/>
    </source>
</evidence>
<gene>
    <name evidence="9" type="ORF">FRIFI_1453</name>
</gene>
<evidence type="ECO:0000313" key="9">
    <source>
        <dbReference type="EMBL" id="CEI72987.1"/>
    </source>
</evidence>
<evidence type="ECO:0000256" key="1">
    <source>
        <dbReference type="ARBA" id="ARBA00009986"/>
    </source>
</evidence>
<dbReference type="Gene3D" id="3.40.605.10">
    <property type="entry name" value="Aldehyde Dehydrogenase, Chain A, domain 1"/>
    <property type="match status" value="1"/>
</dbReference>
<keyword evidence="10" id="KW-1185">Reference proteome</keyword>
<dbReference type="InterPro" id="IPR012394">
    <property type="entry name" value="Aldehyde_DH_NAD(P)"/>
</dbReference>
<dbReference type="AlphaFoldDB" id="A0A2P2BRK2"/>
<accession>A0A2P2BRK2</accession>
<evidence type="ECO:0000313" key="10">
    <source>
        <dbReference type="Proteomes" id="UP000245695"/>
    </source>
</evidence>
<dbReference type="FunFam" id="3.40.309.10:FF:000003">
    <property type="entry name" value="Aldehyde dehydrogenase"/>
    <property type="match status" value="1"/>
</dbReference>
<name>A0A2P2BRK2_9FIRM</name>
<evidence type="ECO:0000256" key="3">
    <source>
        <dbReference type="ARBA" id="ARBA00023027"/>
    </source>
</evidence>
<evidence type="ECO:0000256" key="2">
    <source>
        <dbReference type="ARBA" id="ARBA00023002"/>
    </source>
</evidence>
<dbReference type="InterPro" id="IPR016160">
    <property type="entry name" value="Ald_DH_CS_CYS"/>
</dbReference>
<dbReference type="PANTHER" id="PTHR43570">
    <property type="entry name" value="ALDEHYDE DEHYDROGENASE"/>
    <property type="match status" value="1"/>
</dbReference>
<dbReference type="GO" id="GO:0004029">
    <property type="term" value="F:aldehyde dehydrogenase (NAD+) activity"/>
    <property type="evidence" value="ECO:0007669"/>
    <property type="project" value="TreeGrafter"/>
</dbReference>
<dbReference type="CDD" id="cd07136">
    <property type="entry name" value="ALDH_YwdH-P39616"/>
    <property type="match status" value="1"/>
</dbReference>
<evidence type="ECO:0000259" key="8">
    <source>
        <dbReference type="Pfam" id="PF00171"/>
    </source>
</evidence>
<dbReference type="Pfam" id="PF00171">
    <property type="entry name" value="Aldedh"/>
    <property type="match status" value="1"/>
</dbReference>
<evidence type="ECO:0000256" key="4">
    <source>
        <dbReference type="PIRNR" id="PIRNR036492"/>
    </source>
</evidence>
<proteinExistence type="inferred from homology"/>
<dbReference type="KEGG" id="rhom:FRIFI_1453"/>
<dbReference type="EMBL" id="LN650648">
    <property type="protein sequence ID" value="CEI72987.1"/>
    <property type="molecule type" value="Genomic_DNA"/>
</dbReference>
<dbReference type="InterPro" id="IPR016161">
    <property type="entry name" value="Ald_DH/histidinol_DH"/>
</dbReference>
<evidence type="ECO:0000256" key="6">
    <source>
        <dbReference type="PROSITE-ProRule" id="PRU10007"/>
    </source>
</evidence>
<dbReference type="PROSITE" id="PS00687">
    <property type="entry name" value="ALDEHYDE_DEHYDR_GLU"/>
    <property type="match status" value="1"/>
</dbReference>
<dbReference type="FunFam" id="3.40.605.10:FF:000004">
    <property type="entry name" value="Aldehyde dehydrogenase"/>
    <property type="match status" value="1"/>
</dbReference>
<dbReference type="InterPro" id="IPR016162">
    <property type="entry name" value="Ald_DH_N"/>
</dbReference>
<feature type="domain" description="Aldehyde dehydrogenase" evidence="8">
    <location>
        <begin position="13"/>
        <end position="426"/>
    </location>
</feature>
<comment type="similarity">
    <text evidence="1 4 7">Belongs to the aldehyde dehydrogenase family.</text>
</comment>
<keyword evidence="2 4" id="KW-0560">Oxidoreductase</keyword>
<dbReference type="PANTHER" id="PTHR43570:SF16">
    <property type="entry name" value="ALDEHYDE DEHYDROGENASE TYPE III, ISOFORM Q"/>
    <property type="match status" value="1"/>
</dbReference>
<keyword evidence="3" id="KW-0520">NAD</keyword>
<organism evidence="9 10">
    <name type="scientific">Romboutsia hominis</name>
    <dbReference type="NCBI Taxonomy" id="1507512"/>
    <lineage>
        <taxon>Bacteria</taxon>
        <taxon>Bacillati</taxon>
        <taxon>Bacillota</taxon>
        <taxon>Clostridia</taxon>
        <taxon>Peptostreptococcales</taxon>
        <taxon>Peptostreptococcaceae</taxon>
        <taxon>Romboutsia</taxon>
    </lineage>
</organism>
<sequence length="454" mass="51338">MIKDILNNQRLYFESNKTKDINFRLDKLKTLKKAIVENEEAILNALYKDLGKSHFEGYETEIGIVLEEINYAIKHLKSWSKNKKVSTPITQFPAKSYIVSEPYGVVLIMAPWNYPFQLTISPLIGAIAGGNCSILKPSEFSVHTSKVIVDIINKYFERGYINVIEGGIGVNQQILEERFDYIFFTGSVNVGKIVMNKASKYLTPVTLELGGKSPCIVEKSANVDLSAKRIVWGKFLNAGQTCVAPDYIIVHKDIKKDLIDNMKKYIIKFYGNNPIESVDYPKIINKTHFDRLNNLMKNTDVIIGGNIDKSKLKIAPTIIDNIDHTYPIMDEEIFGPLLPIITYKDYKDIIEIVKKHPNPLALYLFTKNKDIEKYITNNIAFGGGCINDTIIHLATSNLPFGGRGTSGMGSYHGKKSFDTFTHKKSILKKSNLIDIPVRYAPYKGKLKLLKKILK</sequence>
<dbReference type="PIRSF" id="PIRSF036492">
    <property type="entry name" value="ALDH"/>
    <property type="match status" value="1"/>
</dbReference>
<dbReference type="PROSITE" id="PS00070">
    <property type="entry name" value="ALDEHYDE_DEHYDR_CYS"/>
    <property type="match status" value="1"/>
</dbReference>
<dbReference type="InterPro" id="IPR016163">
    <property type="entry name" value="Ald_DH_C"/>
</dbReference>
<dbReference type="SUPFAM" id="SSF53720">
    <property type="entry name" value="ALDH-like"/>
    <property type="match status" value="1"/>
</dbReference>
<feature type="active site" evidence="5 6">
    <location>
        <position position="208"/>
    </location>
</feature>
<dbReference type="InterPro" id="IPR015590">
    <property type="entry name" value="Aldehyde_DH_dom"/>
</dbReference>
<evidence type="ECO:0000256" key="5">
    <source>
        <dbReference type="PIRSR" id="PIRSR036492-1"/>
    </source>
</evidence>
<feature type="active site" evidence="5">
    <location>
        <position position="242"/>
    </location>
</feature>
<dbReference type="Gene3D" id="3.40.309.10">
    <property type="entry name" value="Aldehyde Dehydrogenase, Chain A, domain 2"/>
    <property type="match status" value="1"/>
</dbReference>
<dbReference type="Proteomes" id="UP000245695">
    <property type="component" value="Chromosome 1"/>
</dbReference>
<reference evidence="9 10" key="1">
    <citation type="submission" date="2014-09" db="EMBL/GenBank/DDBJ databases">
        <authorList>
            <person name="Hornung B.V."/>
        </authorList>
    </citation>
    <scope>NUCLEOTIDE SEQUENCE [LARGE SCALE GENOMIC DNA]</scope>
    <source>
        <strain evidence="9 10">FRIFI</strain>
    </source>
</reference>